<dbReference type="SMART" id="SM01012">
    <property type="entry name" value="ANTAR"/>
    <property type="match status" value="1"/>
</dbReference>
<gene>
    <name evidence="6" type="ORF">QFZ26_002223</name>
</gene>
<dbReference type="SMART" id="SM00065">
    <property type="entry name" value="GAF"/>
    <property type="match status" value="1"/>
</dbReference>
<comment type="caution">
    <text evidence="6">The sequence shown here is derived from an EMBL/GenBank/DDBJ whole genome shotgun (WGS) entry which is preliminary data.</text>
</comment>
<evidence type="ECO:0000256" key="4">
    <source>
        <dbReference type="ARBA" id="ARBA00023163"/>
    </source>
</evidence>
<reference evidence="6 7" key="1">
    <citation type="submission" date="2023-07" db="EMBL/GenBank/DDBJ databases">
        <title>Comparative genomics of wheat-associated soil bacteria to identify genetic determinants of phenazine resistance.</title>
        <authorList>
            <person name="Mouncey N."/>
        </authorList>
    </citation>
    <scope>NUCLEOTIDE SEQUENCE [LARGE SCALE GENOMIC DNA]</scope>
    <source>
        <strain evidence="6 7">V3I3</strain>
    </source>
</reference>
<accession>A0ABU0R9D1</accession>
<dbReference type="InterPro" id="IPR036388">
    <property type="entry name" value="WH-like_DNA-bd_sf"/>
</dbReference>
<evidence type="ECO:0000313" key="7">
    <source>
        <dbReference type="Proteomes" id="UP001239083"/>
    </source>
</evidence>
<organism evidence="6 7">
    <name type="scientific">Agromyces ramosus</name>
    <dbReference type="NCBI Taxonomy" id="33879"/>
    <lineage>
        <taxon>Bacteria</taxon>
        <taxon>Bacillati</taxon>
        <taxon>Actinomycetota</taxon>
        <taxon>Actinomycetes</taxon>
        <taxon>Micrococcales</taxon>
        <taxon>Microbacteriaceae</taxon>
        <taxon>Agromyces</taxon>
    </lineage>
</organism>
<dbReference type="Gene3D" id="1.10.10.10">
    <property type="entry name" value="Winged helix-like DNA-binding domain superfamily/Winged helix DNA-binding domain"/>
    <property type="match status" value="1"/>
</dbReference>
<keyword evidence="4" id="KW-0804">Transcription</keyword>
<evidence type="ECO:0000259" key="5">
    <source>
        <dbReference type="PROSITE" id="PS50921"/>
    </source>
</evidence>
<dbReference type="PIRSF" id="PIRSF036625">
    <property type="entry name" value="GAF_ANTAR"/>
    <property type="match status" value="1"/>
</dbReference>
<dbReference type="InterPro" id="IPR011006">
    <property type="entry name" value="CheY-like_superfamily"/>
</dbReference>
<dbReference type="RefSeq" id="WP_307042093.1">
    <property type="nucleotide sequence ID" value="NZ_JAUSYY010000001.1"/>
</dbReference>
<evidence type="ECO:0000256" key="3">
    <source>
        <dbReference type="ARBA" id="ARBA00023015"/>
    </source>
</evidence>
<evidence type="ECO:0000313" key="6">
    <source>
        <dbReference type="EMBL" id="MDQ0894668.1"/>
    </source>
</evidence>
<keyword evidence="1" id="KW-0808">Transferase</keyword>
<dbReference type="InterPro" id="IPR003018">
    <property type="entry name" value="GAF"/>
</dbReference>
<dbReference type="Pfam" id="PF03861">
    <property type="entry name" value="ANTAR"/>
    <property type="match status" value="1"/>
</dbReference>
<dbReference type="InterPro" id="IPR005561">
    <property type="entry name" value="ANTAR"/>
</dbReference>
<keyword evidence="2" id="KW-0418">Kinase</keyword>
<dbReference type="SUPFAM" id="SSF55781">
    <property type="entry name" value="GAF domain-like"/>
    <property type="match status" value="1"/>
</dbReference>
<dbReference type="InterPro" id="IPR012074">
    <property type="entry name" value="GAF_ANTAR"/>
</dbReference>
<dbReference type="SUPFAM" id="SSF52172">
    <property type="entry name" value="CheY-like"/>
    <property type="match status" value="1"/>
</dbReference>
<evidence type="ECO:0000256" key="2">
    <source>
        <dbReference type="ARBA" id="ARBA00022777"/>
    </source>
</evidence>
<dbReference type="Proteomes" id="UP001239083">
    <property type="component" value="Unassembled WGS sequence"/>
</dbReference>
<sequence length="237" mass="25852">MSELTREERLVDVFATLADTLIDHYDVVDLMQTLVDTCVSTFDVAAAGLLLADEHGDLDVLASTSEESRLVEVMQLSAQAGPCIESFRTAAVVSVTDLEQGPPDWEPFRRAARAQGFTAVHAVPLRLRETTIGALNLFLGEGGGLTDRDVRAARALADVATIGILHERTLRASDAAREQLQHALNSRVTIEQAKGILAYTHDVSMDEAFRLLRAHARSNQLPLALVARQLVDRAIIF</sequence>
<dbReference type="EMBL" id="JAUSYY010000001">
    <property type="protein sequence ID" value="MDQ0894668.1"/>
    <property type="molecule type" value="Genomic_DNA"/>
</dbReference>
<evidence type="ECO:0000256" key="1">
    <source>
        <dbReference type="ARBA" id="ARBA00022679"/>
    </source>
</evidence>
<keyword evidence="3" id="KW-0805">Transcription regulation</keyword>
<proteinExistence type="predicted"/>
<dbReference type="PROSITE" id="PS50921">
    <property type="entry name" value="ANTAR"/>
    <property type="match status" value="1"/>
</dbReference>
<keyword evidence="7" id="KW-1185">Reference proteome</keyword>
<feature type="domain" description="ANTAR" evidence="5">
    <location>
        <begin position="170"/>
        <end position="231"/>
    </location>
</feature>
<name>A0ABU0R9D1_9MICO</name>
<dbReference type="InterPro" id="IPR029016">
    <property type="entry name" value="GAF-like_dom_sf"/>
</dbReference>
<dbReference type="Pfam" id="PF13185">
    <property type="entry name" value="GAF_2"/>
    <property type="match status" value="1"/>
</dbReference>
<protein>
    <submittedName>
        <fullName evidence="6">Transcriptional regulator with GAF, ATPase, and Fis domain</fullName>
    </submittedName>
</protein>
<dbReference type="Gene3D" id="3.30.450.40">
    <property type="match status" value="1"/>
</dbReference>